<keyword evidence="3 6" id="KW-0328">Glycosyltransferase</keyword>
<feature type="binding site" description="in other chain" evidence="6">
    <location>
        <begin position="130"/>
        <end position="138"/>
    </location>
    <ligand>
        <name>5-phospho-alpha-D-ribose 1-diphosphate</name>
        <dbReference type="ChEBI" id="CHEBI:58017"/>
        <note>ligand shared between dimeric partners</note>
    </ligand>
</feature>
<dbReference type="SUPFAM" id="SSF53271">
    <property type="entry name" value="PRTase-like"/>
    <property type="match status" value="1"/>
</dbReference>
<dbReference type="AlphaFoldDB" id="A0A9D1TQN0"/>
<reference evidence="8" key="1">
    <citation type="journal article" date="2021" name="PeerJ">
        <title>Extensive microbial diversity within the chicken gut microbiome revealed by metagenomics and culture.</title>
        <authorList>
            <person name="Gilroy R."/>
            <person name="Ravi A."/>
            <person name="Getino M."/>
            <person name="Pursley I."/>
            <person name="Horton D.L."/>
            <person name="Alikhan N.F."/>
            <person name="Baker D."/>
            <person name="Gharbi K."/>
            <person name="Hall N."/>
            <person name="Watson M."/>
            <person name="Adriaenssens E.M."/>
            <person name="Foster-Nyarko E."/>
            <person name="Jarju S."/>
            <person name="Secka A."/>
            <person name="Antonio M."/>
            <person name="Oren A."/>
            <person name="Chaudhuri R.R."/>
            <person name="La Ragione R."/>
            <person name="Hildebrand F."/>
            <person name="Pallen M.J."/>
        </authorList>
    </citation>
    <scope>NUCLEOTIDE SEQUENCE</scope>
    <source>
        <strain evidence="8">ChiHecec2B26-446</strain>
    </source>
</reference>
<dbReference type="GO" id="GO:0000287">
    <property type="term" value="F:magnesium ion binding"/>
    <property type="evidence" value="ECO:0007669"/>
    <property type="project" value="UniProtKB-UniRule"/>
</dbReference>
<evidence type="ECO:0000256" key="3">
    <source>
        <dbReference type="ARBA" id="ARBA00022676"/>
    </source>
</evidence>
<dbReference type="PANTHER" id="PTHR19278">
    <property type="entry name" value="OROTATE PHOSPHORIBOSYLTRANSFERASE"/>
    <property type="match status" value="1"/>
</dbReference>
<dbReference type="Pfam" id="PF00156">
    <property type="entry name" value="Pribosyltran"/>
    <property type="match status" value="1"/>
</dbReference>
<feature type="domain" description="Phosphoribosyltransferase" evidence="7">
    <location>
        <begin position="94"/>
        <end position="168"/>
    </location>
</feature>
<comment type="caution">
    <text evidence="8">The sequence shown here is derived from an EMBL/GenBank/DDBJ whole genome shotgun (WGS) entry which is preliminary data.</text>
</comment>
<dbReference type="CDD" id="cd06223">
    <property type="entry name" value="PRTases_typeI"/>
    <property type="match status" value="1"/>
</dbReference>
<dbReference type="InterPro" id="IPR004467">
    <property type="entry name" value="Or_phspho_trans_dom"/>
</dbReference>
<comment type="similarity">
    <text evidence="6">Belongs to the purine/pyrimidine phosphoribosyltransferase family. PyrE subfamily.</text>
</comment>
<comment type="cofactor">
    <cofactor evidence="6">
        <name>Mg(2+)</name>
        <dbReference type="ChEBI" id="CHEBI:18420"/>
    </cofactor>
</comment>
<organism evidence="8 9">
    <name type="scientific">Candidatus Desulfovibrio intestinipullorum</name>
    <dbReference type="NCBI Taxonomy" id="2838536"/>
    <lineage>
        <taxon>Bacteria</taxon>
        <taxon>Pseudomonadati</taxon>
        <taxon>Thermodesulfobacteriota</taxon>
        <taxon>Desulfovibrionia</taxon>
        <taxon>Desulfovibrionales</taxon>
        <taxon>Desulfovibrionaceae</taxon>
        <taxon>Desulfovibrio</taxon>
    </lineage>
</organism>
<comment type="caution">
    <text evidence="6">Lacks conserved residue(s) required for the propagation of feature annotation.</text>
</comment>
<evidence type="ECO:0000313" key="9">
    <source>
        <dbReference type="Proteomes" id="UP000886752"/>
    </source>
</evidence>
<proteinExistence type="inferred from homology"/>
<evidence type="ECO:0000256" key="4">
    <source>
        <dbReference type="ARBA" id="ARBA00022679"/>
    </source>
</evidence>
<dbReference type="EC" id="2.4.2.10" evidence="2 6"/>
<dbReference type="GO" id="GO:0004588">
    <property type="term" value="F:orotate phosphoribosyltransferase activity"/>
    <property type="evidence" value="ECO:0007669"/>
    <property type="project" value="UniProtKB-UniRule"/>
</dbReference>
<reference evidence="8" key="2">
    <citation type="submission" date="2021-04" db="EMBL/GenBank/DDBJ databases">
        <authorList>
            <person name="Gilroy R."/>
        </authorList>
    </citation>
    <scope>NUCLEOTIDE SEQUENCE</scope>
    <source>
        <strain evidence="8">ChiHecec2B26-446</strain>
    </source>
</reference>
<feature type="binding site" evidence="6">
    <location>
        <position position="108"/>
    </location>
    <ligand>
        <name>5-phospho-alpha-D-ribose 1-diphosphate</name>
        <dbReference type="ChEBI" id="CHEBI:58017"/>
        <note>ligand shared between dimeric partners</note>
    </ligand>
</feature>
<feature type="binding site" evidence="6">
    <location>
        <position position="106"/>
    </location>
    <ligand>
        <name>5-phospho-alpha-D-ribose 1-diphosphate</name>
        <dbReference type="ChEBI" id="CHEBI:58017"/>
        <note>ligand shared between dimeric partners</note>
    </ligand>
</feature>
<evidence type="ECO:0000256" key="6">
    <source>
        <dbReference type="HAMAP-Rule" id="MF_01208"/>
    </source>
</evidence>
<evidence type="ECO:0000256" key="5">
    <source>
        <dbReference type="ARBA" id="ARBA00022975"/>
    </source>
</evidence>
<comment type="function">
    <text evidence="6">Catalyzes the transfer of a ribosyl phosphate group from 5-phosphoribose 1-diphosphate to orotate, leading to the formation of orotidine monophosphate (OMP).</text>
</comment>
<dbReference type="EMBL" id="DXHV01000077">
    <property type="protein sequence ID" value="HIW01267.1"/>
    <property type="molecule type" value="Genomic_DNA"/>
</dbReference>
<dbReference type="Proteomes" id="UP000886752">
    <property type="component" value="Unassembled WGS sequence"/>
</dbReference>
<dbReference type="Gene3D" id="3.40.50.2020">
    <property type="match status" value="1"/>
</dbReference>
<name>A0A9D1TQN0_9BACT</name>
<protein>
    <recommendedName>
        <fullName evidence="2 6">Orotate phosphoribosyltransferase</fullName>
        <shortName evidence="6">OPRT</shortName>
        <shortName evidence="6">OPRTase</shortName>
        <ecNumber evidence="2 6">2.4.2.10</ecNumber>
    </recommendedName>
</protein>
<evidence type="ECO:0000313" key="8">
    <source>
        <dbReference type="EMBL" id="HIW01267.1"/>
    </source>
</evidence>
<sequence>MHTELKRRLARILVERSYKEGSFLLASGRQSDYYFDCRVTALHAEGAWLIGNLFYDLIAQMREQGTEIKAVGGMTMGADPLVSATTVISWEKGAPLEGLLVRKEAKGHGTNQFVEGLANLKQGDPVVVLEDVVTTGGSLLKACQRIELSGLKIVAVCTILDREEGGREQLQEHGYALQSLFTRKELLEYARD</sequence>
<feature type="binding site" evidence="6">
    <location>
        <position position="102"/>
    </location>
    <ligand>
        <name>5-phospho-alpha-D-ribose 1-diphosphate</name>
        <dbReference type="ChEBI" id="CHEBI:58017"/>
        <note>ligand shared between dimeric partners</note>
    </ligand>
</feature>
<comment type="subunit">
    <text evidence="6">Homodimer.</text>
</comment>
<keyword evidence="5 6" id="KW-0665">Pyrimidine biosynthesis</keyword>
<feature type="binding site" evidence="6">
    <location>
        <position position="134"/>
    </location>
    <ligand>
        <name>orotate</name>
        <dbReference type="ChEBI" id="CHEBI:30839"/>
    </ligand>
</feature>
<dbReference type="HAMAP" id="MF_01208">
    <property type="entry name" value="PyrE"/>
    <property type="match status" value="1"/>
</dbReference>
<accession>A0A9D1TQN0</accession>
<dbReference type="InterPro" id="IPR029057">
    <property type="entry name" value="PRTase-like"/>
</dbReference>
<comment type="catalytic activity">
    <reaction evidence="6">
        <text>orotidine 5'-phosphate + diphosphate = orotate + 5-phospho-alpha-D-ribose 1-diphosphate</text>
        <dbReference type="Rhea" id="RHEA:10380"/>
        <dbReference type="ChEBI" id="CHEBI:30839"/>
        <dbReference type="ChEBI" id="CHEBI:33019"/>
        <dbReference type="ChEBI" id="CHEBI:57538"/>
        <dbReference type="ChEBI" id="CHEBI:58017"/>
        <dbReference type="EC" id="2.4.2.10"/>
    </reaction>
</comment>
<evidence type="ECO:0000259" key="7">
    <source>
        <dbReference type="Pfam" id="PF00156"/>
    </source>
</evidence>
<feature type="binding site" evidence="6">
    <location>
        <position position="162"/>
    </location>
    <ligand>
        <name>orotate</name>
        <dbReference type="ChEBI" id="CHEBI:30839"/>
    </ligand>
</feature>
<dbReference type="GO" id="GO:0019856">
    <property type="term" value="P:pyrimidine nucleobase biosynthetic process"/>
    <property type="evidence" value="ECO:0007669"/>
    <property type="project" value="TreeGrafter"/>
</dbReference>
<dbReference type="PANTHER" id="PTHR19278:SF9">
    <property type="entry name" value="URIDINE 5'-MONOPHOSPHATE SYNTHASE"/>
    <property type="match status" value="1"/>
</dbReference>
<dbReference type="GO" id="GO:0044205">
    <property type="term" value="P:'de novo' UMP biosynthetic process"/>
    <property type="evidence" value="ECO:0007669"/>
    <property type="project" value="UniProtKB-UniRule"/>
</dbReference>
<dbReference type="NCBIfam" id="TIGR00336">
    <property type="entry name" value="pyrE"/>
    <property type="match status" value="1"/>
</dbReference>
<dbReference type="InterPro" id="IPR000836">
    <property type="entry name" value="PRTase_dom"/>
</dbReference>
<evidence type="ECO:0000256" key="1">
    <source>
        <dbReference type="ARBA" id="ARBA00004889"/>
    </source>
</evidence>
<keyword evidence="4 6" id="KW-0808">Transferase</keyword>
<comment type="pathway">
    <text evidence="1 6">Pyrimidine metabolism; UMP biosynthesis via de novo pathway; UMP from orotate: step 1/2.</text>
</comment>
<gene>
    <name evidence="6 8" type="primary">pyrE</name>
    <name evidence="8" type="ORF">H9894_08790</name>
</gene>
<dbReference type="InterPro" id="IPR023031">
    <property type="entry name" value="OPRT"/>
</dbReference>
<keyword evidence="6" id="KW-0460">Magnesium</keyword>
<feature type="binding site" description="in other chain" evidence="6">
    <location>
        <position position="103"/>
    </location>
    <ligand>
        <name>5-phospho-alpha-D-ribose 1-diphosphate</name>
        <dbReference type="ChEBI" id="CHEBI:58017"/>
        <note>ligand shared between dimeric partners</note>
    </ligand>
</feature>
<evidence type="ECO:0000256" key="2">
    <source>
        <dbReference type="ARBA" id="ARBA00011971"/>
    </source>
</evidence>